<evidence type="ECO:0000313" key="2">
    <source>
        <dbReference type="Proteomes" id="UP000248887"/>
    </source>
</evidence>
<comment type="caution">
    <text evidence="1">The sequence shown here is derived from an EMBL/GenBank/DDBJ whole genome shotgun (WGS) entry which is preliminary data.</text>
</comment>
<accession>A0A2W5T8B6</accession>
<gene>
    <name evidence="1" type="ORF">DI549_10790</name>
</gene>
<name>A0A2W5T8B6_ANCNO</name>
<dbReference type="InterPro" id="IPR056114">
    <property type="entry name" value="DUF7697"/>
</dbReference>
<dbReference type="Pfam" id="PF24752">
    <property type="entry name" value="DUF7697"/>
    <property type="match status" value="1"/>
</dbReference>
<dbReference type="EMBL" id="QFQD01000030">
    <property type="protein sequence ID" value="PZQ82660.1"/>
    <property type="molecule type" value="Genomic_DNA"/>
</dbReference>
<dbReference type="Proteomes" id="UP000248887">
    <property type="component" value="Unassembled WGS sequence"/>
</dbReference>
<evidence type="ECO:0000313" key="1">
    <source>
        <dbReference type="EMBL" id="PZQ82660.1"/>
    </source>
</evidence>
<proteinExistence type="predicted"/>
<dbReference type="AlphaFoldDB" id="A0A2W5T8B6"/>
<protein>
    <submittedName>
        <fullName evidence="1">Uncharacterized protein</fullName>
    </submittedName>
</protein>
<organism evidence="1 2">
    <name type="scientific">Ancylobacter novellus</name>
    <name type="common">Thiobacillus novellus</name>
    <dbReference type="NCBI Taxonomy" id="921"/>
    <lineage>
        <taxon>Bacteria</taxon>
        <taxon>Pseudomonadati</taxon>
        <taxon>Pseudomonadota</taxon>
        <taxon>Alphaproteobacteria</taxon>
        <taxon>Hyphomicrobiales</taxon>
        <taxon>Xanthobacteraceae</taxon>
        <taxon>Ancylobacter</taxon>
    </lineage>
</organism>
<sequence length="68" mass="7372">MLFWSALRDGSWQMRLGMGGPFAFDYLAIEHLAAARGCPAEACAYFFPAAERAALAAIRDNMKGDTDG</sequence>
<reference evidence="1 2" key="1">
    <citation type="submission" date="2017-08" db="EMBL/GenBank/DDBJ databases">
        <title>Infants hospitalized years apart are colonized by the same room-sourced microbial strains.</title>
        <authorList>
            <person name="Brooks B."/>
            <person name="Olm M.R."/>
            <person name="Firek B.A."/>
            <person name="Baker R."/>
            <person name="Thomas B.C."/>
            <person name="Morowitz M.J."/>
            <person name="Banfield J.F."/>
        </authorList>
    </citation>
    <scope>NUCLEOTIDE SEQUENCE [LARGE SCALE GENOMIC DNA]</scope>
    <source>
        <strain evidence="1">S2_005_001_R2_27</strain>
    </source>
</reference>